<evidence type="ECO:0000313" key="2">
    <source>
        <dbReference type="EMBL" id="KAK4464885.1"/>
    </source>
</evidence>
<dbReference type="GO" id="GO:0070449">
    <property type="term" value="C:elongin complex"/>
    <property type="evidence" value="ECO:0007669"/>
    <property type="project" value="InterPro"/>
</dbReference>
<proteinExistence type="predicted"/>
<evidence type="ECO:0000313" key="3">
    <source>
        <dbReference type="Proteomes" id="UP001321749"/>
    </source>
</evidence>
<feature type="compositionally biased region" description="Basic and acidic residues" evidence="1">
    <location>
        <begin position="244"/>
        <end position="254"/>
    </location>
</feature>
<feature type="region of interest" description="Disordered" evidence="1">
    <location>
        <begin position="218"/>
        <end position="391"/>
    </location>
</feature>
<keyword evidence="3" id="KW-1185">Reference proteome</keyword>
<evidence type="ECO:0008006" key="4">
    <source>
        <dbReference type="Google" id="ProtNLM"/>
    </source>
</evidence>
<sequence>MNTHTSHPAGASGPGPRSLADMCIQLAVRNIKLISGLGNMPSHYVSIILKAIRDHKQLRALEMDSEDIYEQSAEVWQRLIDSKFGKLAKEHNFVPEDPRDWHKVYDKYARMQEEIHTAAYEALVSRVNEQRAKDESRRTKILDLKQTRQLPIHNSQRQRAAGISTHWSNQPRPKQTFLAKAKREVQSNARRFKLPSATTNVPLNRVVRAPAALVNDARVQRQFDPRTTLPTGPISKPAKASTTSDRERAEREARLLQIKSKPAPAKKATVLKFDKDEDNNFSSGNVDDGDDDDDLFGDKDQGSSTRGLLSVDDLEDVDSSPPATTPKRRTGLLSAAPGVNQARRIGKTPIKSLASGTSLPPISNSSSVSAKIASSSNKASTAQPQAPGGIISTTATIEPAASLARRESAAQEAELARLAAIRKRKAQPANIFMSRPNKRRG</sequence>
<dbReference type="InterPro" id="IPR010684">
    <property type="entry name" value="RNA_pol_II_trans_fac_SIII_A"/>
</dbReference>
<dbReference type="PANTHER" id="PTHR47543:SF2">
    <property type="entry name" value="RNA POLYMERASE II TRANSCRIPTION FACTOR SIII SUBUNIT A"/>
    <property type="match status" value="1"/>
</dbReference>
<dbReference type="PANTHER" id="PTHR47543">
    <property type="entry name" value="OS08G0169600 PROTEIN"/>
    <property type="match status" value="1"/>
</dbReference>
<dbReference type="Pfam" id="PF06881">
    <property type="entry name" value="Elongin_A"/>
    <property type="match status" value="1"/>
</dbReference>
<dbReference type="AlphaFoldDB" id="A0AAV9HXK7"/>
<dbReference type="Gene3D" id="6.10.250.3180">
    <property type="match status" value="1"/>
</dbReference>
<dbReference type="GO" id="GO:0006368">
    <property type="term" value="P:transcription elongation by RNA polymerase II"/>
    <property type="evidence" value="ECO:0007669"/>
    <property type="project" value="InterPro"/>
</dbReference>
<protein>
    <recommendedName>
        <fullName evidence="4">Elongin-A</fullName>
    </recommendedName>
</protein>
<name>A0AAV9HXK7_9PEZI</name>
<comment type="caution">
    <text evidence="2">The sequence shown here is derived from an EMBL/GenBank/DDBJ whole genome shotgun (WGS) entry which is preliminary data.</text>
</comment>
<dbReference type="Proteomes" id="UP001321749">
    <property type="component" value="Unassembled WGS sequence"/>
</dbReference>
<gene>
    <name evidence="2" type="ORF">QBC42DRAFT_262542</name>
</gene>
<reference evidence="2" key="1">
    <citation type="journal article" date="2023" name="Mol. Phylogenet. Evol.">
        <title>Genome-scale phylogeny and comparative genomics of the fungal order Sordariales.</title>
        <authorList>
            <person name="Hensen N."/>
            <person name="Bonometti L."/>
            <person name="Westerberg I."/>
            <person name="Brannstrom I.O."/>
            <person name="Guillou S."/>
            <person name="Cros-Aarteil S."/>
            <person name="Calhoun S."/>
            <person name="Haridas S."/>
            <person name="Kuo A."/>
            <person name="Mondo S."/>
            <person name="Pangilinan J."/>
            <person name="Riley R."/>
            <person name="LaButti K."/>
            <person name="Andreopoulos B."/>
            <person name="Lipzen A."/>
            <person name="Chen C."/>
            <person name="Yan M."/>
            <person name="Daum C."/>
            <person name="Ng V."/>
            <person name="Clum A."/>
            <person name="Steindorff A."/>
            <person name="Ohm R.A."/>
            <person name="Martin F."/>
            <person name="Silar P."/>
            <person name="Natvig D.O."/>
            <person name="Lalanne C."/>
            <person name="Gautier V."/>
            <person name="Ament-Velasquez S.L."/>
            <person name="Kruys A."/>
            <person name="Hutchinson M.I."/>
            <person name="Powell A.J."/>
            <person name="Barry K."/>
            <person name="Miller A.N."/>
            <person name="Grigoriev I.V."/>
            <person name="Debuchy R."/>
            <person name="Gladieux P."/>
            <person name="Hiltunen Thoren M."/>
            <person name="Johannesson H."/>
        </authorList>
    </citation>
    <scope>NUCLEOTIDE SEQUENCE</scope>
    <source>
        <strain evidence="2">PSN324</strain>
    </source>
</reference>
<feature type="compositionally biased region" description="Low complexity" evidence="1">
    <location>
        <begin position="355"/>
        <end position="382"/>
    </location>
</feature>
<accession>A0AAV9HXK7</accession>
<dbReference type="EMBL" id="MU864944">
    <property type="protein sequence ID" value="KAK4464885.1"/>
    <property type="molecule type" value="Genomic_DNA"/>
</dbReference>
<evidence type="ECO:0000256" key="1">
    <source>
        <dbReference type="SAM" id="MobiDB-lite"/>
    </source>
</evidence>
<reference evidence="2" key="2">
    <citation type="submission" date="2023-06" db="EMBL/GenBank/DDBJ databases">
        <authorList>
            <consortium name="Lawrence Berkeley National Laboratory"/>
            <person name="Mondo S.J."/>
            <person name="Hensen N."/>
            <person name="Bonometti L."/>
            <person name="Westerberg I."/>
            <person name="Brannstrom I.O."/>
            <person name="Guillou S."/>
            <person name="Cros-Aarteil S."/>
            <person name="Calhoun S."/>
            <person name="Haridas S."/>
            <person name="Kuo A."/>
            <person name="Pangilinan J."/>
            <person name="Riley R."/>
            <person name="Labutti K."/>
            <person name="Andreopoulos B."/>
            <person name="Lipzen A."/>
            <person name="Chen C."/>
            <person name="Yanf M."/>
            <person name="Daum C."/>
            <person name="Ng V."/>
            <person name="Clum A."/>
            <person name="Steindorff A."/>
            <person name="Ohm R."/>
            <person name="Martin F."/>
            <person name="Silar P."/>
            <person name="Natvig D."/>
            <person name="Lalanne C."/>
            <person name="Gautier V."/>
            <person name="Ament-Velasquez S.L."/>
            <person name="Kruys A."/>
            <person name="Hutchinson M.I."/>
            <person name="Powell A.J."/>
            <person name="Barry K."/>
            <person name="Miller A.N."/>
            <person name="Grigoriev I.V."/>
            <person name="Debuchy R."/>
            <person name="Gladieux P."/>
            <person name="Thoren M.H."/>
            <person name="Johannesson H."/>
        </authorList>
    </citation>
    <scope>NUCLEOTIDE SEQUENCE</scope>
    <source>
        <strain evidence="2">PSN324</strain>
    </source>
</reference>
<organism evidence="2 3">
    <name type="scientific">Cladorrhinum samala</name>
    <dbReference type="NCBI Taxonomy" id="585594"/>
    <lineage>
        <taxon>Eukaryota</taxon>
        <taxon>Fungi</taxon>
        <taxon>Dikarya</taxon>
        <taxon>Ascomycota</taxon>
        <taxon>Pezizomycotina</taxon>
        <taxon>Sordariomycetes</taxon>
        <taxon>Sordariomycetidae</taxon>
        <taxon>Sordariales</taxon>
        <taxon>Podosporaceae</taxon>
        <taxon>Cladorrhinum</taxon>
    </lineage>
</organism>